<dbReference type="InterPro" id="IPR025476">
    <property type="entry name" value="Helitron_helicase-like"/>
</dbReference>
<evidence type="ECO:0000259" key="1">
    <source>
        <dbReference type="Pfam" id="PF14214"/>
    </source>
</evidence>
<dbReference type="Gramene" id="TuG1812G0100001326.01.T02">
    <property type="protein sequence ID" value="TuG1812G0100001326.01.T02"/>
    <property type="gene ID" value="TuG1812G0100001326.01"/>
</dbReference>
<dbReference type="AlphaFoldDB" id="A0A8R7NYC0"/>
<keyword evidence="3" id="KW-1185">Reference proteome</keyword>
<dbReference type="EnsemblPlants" id="TuG1812G0100001326.01.T01">
    <property type="protein sequence ID" value="TuG1812G0100001326.01.T01"/>
    <property type="gene ID" value="TuG1812G0100001326.01"/>
</dbReference>
<reference evidence="2" key="2">
    <citation type="submission" date="2018-03" db="EMBL/GenBank/DDBJ databases">
        <title>The Triticum urartu genome reveals the dynamic nature of wheat genome evolution.</title>
        <authorList>
            <person name="Ling H."/>
            <person name="Ma B."/>
            <person name="Shi X."/>
            <person name="Liu H."/>
            <person name="Dong L."/>
            <person name="Sun H."/>
            <person name="Cao Y."/>
            <person name="Gao Q."/>
            <person name="Zheng S."/>
            <person name="Li Y."/>
            <person name="Yu Y."/>
            <person name="Du H."/>
            <person name="Qi M."/>
            <person name="Li Y."/>
            <person name="Yu H."/>
            <person name="Cui Y."/>
            <person name="Wang N."/>
            <person name="Chen C."/>
            <person name="Wu H."/>
            <person name="Zhao Y."/>
            <person name="Zhang J."/>
            <person name="Li Y."/>
            <person name="Zhou W."/>
            <person name="Zhang B."/>
            <person name="Hu W."/>
            <person name="Eijk M."/>
            <person name="Tang J."/>
            <person name="Witsenboer H."/>
            <person name="Zhao S."/>
            <person name="Li Z."/>
            <person name="Zhang A."/>
            <person name="Wang D."/>
            <person name="Liang C."/>
        </authorList>
    </citation>
    <scope>NUCLEOTIDE SEQUENCE [LARGE SCALE GENOMIC DNA]</scope>
    <source>
        <strain evidence="2">cv. G1812</strain>
    </source>
</reference>
<accession>A0A8R7NYC0</accession>
<feature type="domain" description="Helitron helicase-like" evidence="1">
    <location>
        <begin position="18"/>
        <end position="134"/>
    </location>
</feature>
<name>A0A8R7NYC0_TRIUA</name>
<dbReference type="Pfam" id="PF14214">
    <property type="entry name" value="Helitron_like_N"/>
    <property type="match status" value="1"/>
</dbReference>
<evidence type="ECO:0000313" key="2">
    <source>
        <dbReference type="EnsemblPlants" id="TuG1812G0100001326.01.T02"/>
    </source>
</evidence>
<proteinExistence type="predicted"/>
<organism evidence="2 3">
    <name type="scientific">Triticum urartu</name>
    <name type="common">Red wild einkorn</name>
    <name type="synonym">Crithodium urartu</name>
    <dbReference type="NCBI Taxonomy" id="4572"/>
    <lineage>
        <taxon>Eukaryota</taxon>
        <taxon>Viridiplantae</taxon>
        <taxon>Streptophyta</taxon>
        <taxon>Embryophyta</taxon>
        <taxon>Tracheophyta</taxon>
        <taxon>Spermatophyta</taxon>
        <taxon>Magnoliopsida</taxon>
        <taxon>Liliopsida</taxon>
        <taxon>Poales</taxon>
        <taxon>Poaceae</taxon>
        <taxon>BOP clade</taxon>
        <taxon>Pooideae</taxon>
        <taxon>Triticodae</taxon>
        <taxon>Triticeae</taxon>
        <taxon>Triticinae</taxon>
        <taxon>Triticum</taxon>
    </lineage>
</organism>
<sequence length="310" mass="35018">MNTENHQYVADANGFDRVTKSEVNKKNIIPASYAGKLRCMTENFHDAVAVSRVHGSPDIFTDFTYDPNWPEIVQGLEHGQQAVDEADFTAQVYQLKLLEYVEKIKAGQVFGLVVTVLHSVDFHKRSLPHAHILVWQEKDYGQGQILLAMDDNLFVPLLPKLAATLVTVSRQHVLQLSVNALRVTTSQSVHYDEDDDNFFATVEIHVPAHENIPQFKTTIFAGHNCQTTKAAHESAITAALHYMQQAGILIIDDLNFPELQKCKKEVVRAKSWSDIFEHETVKLKRKIGSLERELASLKENSVVRKPIQQP</sequence>
<protein>
    <recommendedName>
        <fullName evidence="1">Helitron helicase-like domain-containing protein</fullName>
    </recommendedName>
</protein>
<reference evidence="2" key="3">
    <citation type="submission" date="2022-06" db="UniProtKB">
        <authorList>
            <consortium name="EnsemblPlants"/>
        </authorList>
    </citation>
    <scope>IDENTIFICATION</scope>
</reference>
<dbReference type="Proteomes" id="UP000015106">
    <property type="component" value="Chromosome 1"/>
</dbReference>
<evidence type="ECO:0000313" key="3">
    <source>
        <dbReference type="Proteomes" id="UP000015106"/>
    </source>
</evidence>
<dbReference type="EnsemblPlants" id="TuG1812G0100001326.01.T02">
    <property type="protein sequence ID" value="TuG1812G0100001326.01.T02"/>
    <property type="gene ID" value="TuG1812G0100001326.01"/>
</dbReference>
<reference evidence="3" key="1">
    <citation type="journal article" date="2013" name="Nature">
        <title>Draft genome of the wheat A-genome progenitor Triticum urartu.</title>
        <authorList>
            <person name="Ling H.Q."/>
            <person name="Zhao S."/>
            <person name="Liu D."/>
            <person name="Wang J."/>
            <person name="Sun H."/>
            <person name="Zhang C."/>
            <person name="Fan H."/>
            <person name="Li D."/>
            <person name="Dong L."/>
            <person name="Tao Y."/>
            <person name="Gao C."/>
            <person name="Wu H."/>
            <person name="Li Y."/>
            <person name="Cui Y."/>
            <person name="Guo X."/>
            <person name="Zheng S."/>
            <person name="Wang B."/>
            <person name="Yu K."/>
            <person name="Liang Q."/>
            <person name="Yang W."/>
            <person name="Lou X."/>
            <person name="Chen J."/>
            <person name="Feng M."/>
            <person name="Jian J."/>
            <person name="Zhang X."/>
            <person name="Luo G."/>
            <person name="Jiang Y."/>
            <person name="Liu J."/>
            <person name="Wang Z."/>
            <person name="Sha Y."/>
            <person name="Zhang B."/>
            <person name="Wu H."/>
            <person name="Tang D."/>
            <person name="Shen Q."/>
            <person name="Xue P."/>
            <person name="Zou S."/>
            <person name="Wang X."/>
            <person name="Liu X."/>
            <person name="Wang F."/>
            <person name="Yang Y."/>
            <person name="An X."/>
            <person name="Dong Z."/>
            <person name="Zhang K."/>
            <person name="Zhang X."/>
            <person name="Luo M.C."/>
            <person name="Dvorak J."/>
            <person name="Tong Y."/>
            <person name="Wang J."/>
            <person name="Yang H."/>
            <person name="Li Z."/>
            <person name="Wang D."/>
            <person name="Zhang A."/>
            <person name="Wang J."/>
        </authorList>
    </citation>
    <scope>NUCLEOTIDE SEQUENCE</scope>
    <source>
        <strain evidence="3">cv. G1812</strain>
    </source>
</reference>
<dbReference type="Gramene" id="TuG1812G0100001326.01.T01">
    <property type="protein sequence ID" value="TuG1812G0100001326.01.T01"/>
    <property type="gene ID" value="TuG1812G0100001326.01"/>
</dbReference>